<dbReference type="PROSITE" id="PS51819">
    <property type="entry name" value="VOC"/>
    <property type="match status" value="1"/>
</dbReference>
<evidence type="ECO:0000313" key="2">
    <source>
        <dbReference type="EMBL" id="QHA88350.1"/>
    </source>
</evidence>
<name>A0ABX6GPY7_9GAMM</name>
<keyword evidence="3" id="KW-1185">Reference proteome</keyword>
<dbReference type="EMBL" id="CP041764">
    <property type="protein sequence ID" value="QHA88350.1"/>
    <property type="molecule type" value="Genomic_DNA"/>
</dbReference>
<dbReference type="InterPro" id="IPR050383">
    <property type="entry name" value="GlyoxalaseI/FosfomycinResist"/>
</dbReference>
<organism evidence="2 3">
    <name type="scientific">Serratia rhizosphaerae</name>
    <dbReference type="NCBI Taxonomy" id="2597702"/>
    <lineage>
        <taxon>Bacteria</taxon>
        <taxon>Pseudomonadati</taxon>
        <taxon>Pseudomonadota</taxon>
        <taxon>Gammaproteobacteria</taxon>
        <taxon>Enterobacterales</taxon>
        <taxon>Yersiniaceae</taxon>
        <taxon>Serratia</taxon>
    </lineage>
</organism>
<reference evidence="2 3" key="1">
    <citation type="submission" date="2019-07" db="EMBL/GenBank/DDBJ databases">
        <title>Serratia dokdonensis sp. nov., an elicitor of systemic resistance in Nicotiana Tabacum.</title>
        <authorList>
            <person name="Son J.-S."/>
            <person name="Hwang Y.-J."/>
            <person name="Lee S.-Y."/>
            <person name="Ghim S.-Y."/>
        </authorList>
    </citation>
    <scope>NUCLEOTIDE SEQUENCE [LARGE SCALE GENOMIC DNA]</scope>
    <source>
        <strain evidence="2 3">KUDC3025</strain>
    </source>
</reference>
<dbReference type="Gene3D" id="3.10.180.10">
    <property type="entry name" value="2,3-Dihydroxybiphenyl 1,2-Dioxygenase, domain 1"/>
    <property type="match status" value="1"/>
</dbReference>
<gene>
    <name evidence="2" type="ORF">FO014_16050</name>
</gene>
<dbReference type="CDD" id="cd07253">
    <property type="entry name" value="GLOD5"/>
    <property type="match status" value="1"/>
</dbReference>
<proteinExistence type="predicted"/>
<dbReference type="InterPro" id="IPR037523">
    <property type="entry name" value="VOC_core"/>
</dbReference>
<accession>A0ABX6GPY7</accession>
<dbReference type="SUPFAM" id="SSF54593">
    <property type="entry name" value="Glyoxalase/Bleomycin resistance protein/Dihydroxybiphenyl dioxygenase"/>
    <property type="match status" value="1"/>
</dbReference>
<evidence type="ECO:0000313" key="3">
    <source>
        <dbReference type="Proteomes" id="UP000430368"/>
    </source>
</evidence>
<dbReference type="Pfam" id="PF00903">
    <property type="entry name" value="Glyoxalase"/>
    <property type="match status" value="1"/>
</dbReference>
<dbReference type="Proteomes" id="UP000430368">
    <property type="component" value="Chromosome"/>
</dbReference>
<dbReference type="InterPro" id="IPR029068">
    <property type="entry name" value="Glyas_Bleomycin-R_OHBP_Dase"/>
</dbReference>
<dbReference type="PANTHER" id="PTHR21366">
    <property type="entry name" value="GLYOXALASE FAMILY PROTEIN"/>
    <property type="match status" value="1"/>
</dbReference>
<dbReference type="InterPro" id="IPR004360">
    <property type="entry name" value="Glyas_Fos-R_dOase_dom"/>
</dbReference>
<sequence>MKIERLDHLVLTVADIERSCQFYQQVLGFDIITFRGDRKALRFGQQKINLHRQGHEFEPKAHRPTPGSADLCFITSTPLAQVLEELDDLGVIIEEGPVERTGAIGPLLSLYLRDPDNNLLEIANLLSA</sequence>
<dbReference type="PANTHER" id="PTHR21366:SF14">
    <property type="entry name" value="GLYOXALASE DOMAIN-CONTAINING PROTEIN 5"/>
    <property type="match status" value="1"/>
</dbReference>
<feature type="domain" description="VOC" evidence="1">
    <location>
        <begin position="5"/>
        <end position="125"/>
    </location>
</feature>
<evidence type="ECO:0000259" key="1">
    <source>
        <dbReference type="PROSITE" id="PS51819"/>
    </source>
</evidence>
<dbReference type="RefSeq" id="WP_160030235.1">
    <property type="nucleotide sequence ID" value="NZ_CP041764.1"/>
</dbReference>
<protein>
    <submittedName>
        <fullName evidence="2">VOC family protein</fullName>
    </submittedName>
</protein>